<evidence type="ECO:0000313" key="8">
    <source>
        <dbReference type="Proteomes" id="UP000736164"/>
    </source>
</evidence>
<feature type="domain" description="Olfactomedin-like" evidence="6">
    <location>
        <begin position="602"/>
        <end position="859"/>
    </location>
</feature>
<gene>
    <name evidence="7" type="primary">Olfml2b</name>
    <name evidence="7" type="ORF">GTO95_0006253</name>
</gene>
<evidence type="ECO:0000256" key="4">
    <source>
        <dbReference type="SAM" id="MobiDB-lite"/>
    </source>
</evidence>
<feature type="compositionally biased region" description="Low complexity" evidence="4">
    <location>
        <begin position="537"/>
        <end position="574"/>
    </location>
</feature>
<feature type="non-terminal residue" evidence="7">
    <location>
        <position position="859"/>
    </location>
</feature>
<feature type="signal peptide" evidence="5">
    <location>
        <begin position="1"/>
        <end position="20"/>
    </location>
</feature>
<evidence type="ECO:0000256" key="3">
    <source>
        <dbReference type="PROSITE-ProRule" id="PRU00446"/>
    </source>
</evidence>
<feature type="chain" id="PRO_5035314079" evidence="5">
    <location>
        <begin position="21"/>
        <end position="859"/>
    </location>
</feature>
<comment type="caution">
    <text evidence="7">The sequence shown here is derived from an EMBL/GenBank/DDBJ whole genome shotgun (WGS) entry which is preliminary data.</text>
</comment>
<name>A0A8J7P093_ATRSP</name>
<feature type="compositionally biased region" description="Polar residues" evidence="4">
    <location>
        <begin position="498"/>
        <end position="510"/>
    </location>
</feature>
<evidence type="ECO:0000256" key="2">
    <source>
        <dbReference type="ARBA" id="ARBA00022525"/>
    </source>
</evidence>
<dbReference type="Proteomes" id="UP000736164">
    <property type="component" value="Unassembled WGS sequence"/>
</dbReference>
<keyword evidence="2" id="KW-0964">Secreted</keyword>
<dbReference type="PANTHER" id="PTHR23192:SF37">
    <property type="entry name" value="OLFACTOMEDIN-LIKE PROTEIN 2B"/>
    <property type="match status" value="1"/>
</dbReference>
<proteinExistence type="predicted"/>
<dbReference type="SMART" id="SM00284">
    <property type="entry name" value="OLF"/>
    <property type="match status" value="1"/>
</dbReference>
<feature type="compositionally biased region" description="Low complexity" evidence="4">
    <location>
        <begin position="474"/>
        <end position="492"/>
    </location>
</feature>
<feature type="compositionally biased region" description="Polar residues" evidence="4">
    <location>
        <begin position="518"/>
        <end position="536"/>
    </location>
</feature>
<accession>A0A8J7P093</accession>
<dbReference type="PROSITE" id="PS51132">
    <property type="entry name" value="OLF"/>
    <property type="match status" value="1"/>
</dbReference>
<evidence type="ECO:0000256" key="1">
    <source>
        <dbReference type="ARBA" id="ARBA00004613"/>
    </source>
</evidence>
<sequence length="859" mass="96483">MAKLELWCLLWCVALSGTSPASNGTANNNINDDKTRGTEELDEDYIETLGSEADNQENILSQLLGDYDKVKAVSEGSDCQCKCVVRPLSRNACRRIEEGTTKAQDFYTVETVTSGPGCKCACIAPPSALNPCEGDFRLKKLQEAEAQNIKLSTIIDLLEGAFYGMDLLKIHSVTTKLVDRIDRIEKAVSVNNTKEKQSVKRDFDGQTQVKENQSFHRVEKKKRLNNLALALQRDAAAAYIHTEKKYEERFIKDREFTKPHLKRSHTELPTLAQQIREPQQTNAVGKPAIIRGITYYKANNVEEDTDTDEQHVSEPHSSFSMRDSANWSSLSLTDITAYSKCLSQKSYLEALGIPFSFALKFIFKRLSEMHICLKKPNINPNQMAITIPFYSFYTEDYFLLTYTADSSRKQERQLSLGEKMPMYSTNLPSCLQAAVVTSTLVVTKTLARPEPMAGPPTPTSSESETAQNSQSTQASATHPATEESTTAATVSSGVLPSFTMTAPKFTTQETTVKHTRTTEQSPAIATTVPETTISQGTTTVATTTSTTTASTTTASTTTASTTTASTTTASTTTARVKPRQPFRLDEVVSQENMGDEAQKNGVCKDTLSTISDPVTHNTYGRSEGAWMKDPKASDDRIYVTNYYYGNNLLEFRTMENFKQGRWTNSYKLPYNWIGTGHVVYNGAFFYNRAFSRDIIKFDLKQRYVAAWTMLHDAVFEEETPWRWRGHSDIDFAVDENGLWVIYPAIDDEGFHEEVIILSKLNAVDLSIQKETTWRTGLRKNFYGNCFIVCGVLYAVDSYNKMNANISYAFDTHTNTQMIPRLPFLNNYTYTTQIDYNPKDRVLYAWDNGHQVTYAVIFAY</sequence>
<comment type="subcellular location">
    <subcellularLocation>
        <location evidence="1">Secreted</location>
    </subcellularLocation>
</comment>
<evidence type="ECO:0000256" key="5">
    <source>
        <dbReference type="SAM" id="SignalP"/>
    </source>
</evidence>
<reference evidence="7" key="1">
    <citation type="journal article" date="2021" name="Cell">
        <title>Tracing the genetic footprints of vertebrate landing in non-teleost ray-finned fishes.</title>
        <authorList>
            <person name="Bi X."/>
            <person name="Wang K."/>
            <person name="Yang L."/>
            <person name="Pan H."/>
            <person name="Jiang H."/>
            <person name="Wei Q."/>
            <person name="Fang M."/>
            <person name="Yu H."/>
            <person name="Zhu C."/>
            <person name="Cai Y."/>
            <person name="He Y."/>
            <person name="Gan X."/>
            <person name="Zeng H."/>
            <person name="Yu D."/>
            <person name="Zhu Y."/>
            <person name="Jiang H."/>
            <person name="Qiu Q."/>
            <person name="Yang H."/>
            <person name="Zhang Y.E."/>
            <person name="Wang W."/>
            <person name="Zhu M."/>
            <person name="He S."/>
            <person name="Zhang G."/>
        </authorList>
    </citation>
    <scope>NUCLEOTIDE SEQUENCE</scope>
    <source>
        <strain evidence="7">Allg_001</strain>
    </source>
</reference>
<evidence type="ECO:0000259" key="6">
    <source>
        <dbReference type="PROSITE" id="PS51132"/>
    </source>
</evidence>
<dbReference type="EMBL" id="JAAWVO010055894">
    <property type="protein sequence ID" value="MBN3321580.1"/>
    <property type="molecule type" value="Genomic_DNA"/>
</dbReference>
<dbReference type="AlphaFoldDB" id="A0A8J7P093"/>
<dbReference type="GO" id="GO:0005615">
    <property type="term" value="C:extracellular space"/>
    <property type="evidence" value="ECO:0007669"/>
    <property type="project" value="TreeGrafter"/>
</dbReference>
<feature type="non-terminal residue" evidence="7">
    <location>
        <position position="1"/>
    </location>
</feature>
<organism evidence="7 8">
    <name type="scientific">Atractosteus spatula</name>
    <name type="common">Alligator gar</name>
    <name type="synonym">Lepisosteus spatula</name>
    <dbReference type="NCBI Taxonomy" id="7917"/>
    <lineage>
        <taxon>Eukaryota</taxon>
        <taxon>Metazoa</taxon>
        <taxon>Chordata</taxon>
        <taxon>Craniata</taxon>
        <taxon>Vertebrata</taxon>
        <taxon>Euteleostomi</taxon>
        <taxon>Actinopterygii</taxon>
        <taxon>Neopterygii</taxon>
        <taxon>Holostei</taxon>
        <taxon>Semionotiformes</taxon>
        <taxon>Lepisosteidae</taxon>
        <taxon>Atractosteus</taxon>
    </lineage>
</organism>
<keyword evidence="5" id="KW-0732">Signal</keyword>
<protein>
    <submittedName>
        <fullName evidence="7">OLM2B protein</fullName>
    </submittedName>
</protein>
<feature type="compositionally biased region" description="Polar residues" evidence="4">
    <location>
        <begin position="459"/>
        <end position="473"/>
    </location>
</feature>
<dbReference type="Pfam" id="PF02191">
    <property type="entry name" value="OLF"/>
    <property type="match status" value="1"/>
</dbReference>
<dbReference type="PANTHER" id="PTHR23192">
    <property type="entry name" value="OLFACTOMEDIN-RELATED"/>
    <property type="match status" value="1"/>
</dbReference>
<comment type="caution">
    <text evidence="3">Lacks conserved residue(s) required for the propagation of feature annotation.</text>
</comment>
<evidence type="ECO:0000313" key="7">
    <source>
        <dbReference type="EMBL" id="MBN3321580.1"/>
    </source>
</evidence>
<feature type="region of interest" description="Disordered" evidence="4">
    <location>
        <begin position="446"/>
        <end position="583"/>
    </location>
</feature>
<dbReference type="GO" id="GO:0007165">
    <property type="term" value="P:signal transduction"/>
    <property type="evidence" value="ECO:0007669"/>
    <property type="project" value="TreeGrafter"/>
</dbReference>
<dbReference type="InterPro" id="IPR050605">
    <property type="entry name" value="Olfactomedin-like_domain"/>
</dbReference>
<keyword evidence="8" id="KW-1185">Reference proteome</keyword>
<dbReference type="InterPro" id="IPR003112">
    <property type="entry name" value="Olfac-like_dom"/>
</dbReference>